<evidence type="ECO:0000313" key="1">
    <source>
        <dbReference type="EMBL" id="ERJ07463.1"/>
    </source>
</evidence>
<evidence type="ECO:0000313" key="2">
    <source>
        <dbReference type="Proteomes" id="UP000003861"/>
    </source>
</evidence>
<protein>
    <submittedName>
        <fullName evidence="1">Uncharacterized protein</fullName>
    </submittedName>
</protein>
<proteinExistence type="predicted"/>
<reference evidence="1 2" key="2">
    <citation type="journal article" date="2013" name="PLoS ONE">
        <title>INDIGO - INtegrated Data Warehouse of MIcrobial GenOmes with Examples from the Red Sea Extremophiles.</title>
        <authorList>
            <person name="Alam I."/>
            <person name="Antunes A."/>
            <person name="Kamau A.A."/>
            <person name="Ba Alawi W."/>
            <person name="Kalkatawi M."/>
            <person name="Stingl U."/>
            <person name="Bajic V.B."/>
        </authorList>
    </citation>
    <scope>NUCLEOTIDE SEQUENCE [LARGE SCALE GENOMIC DNA]</scope>
    <source>
        <strain evidence="1 2">SARL4B</strain>
    </source>
</reference>
<dbReference type="AlphaFoldDB" id="U2E5I3"/>
<comment type="caution">
    <text evidence="1">The sequence shown here is derived from an EMBL/GenBank/DDBJ whole genome shotgun (WGS) entry which is preliminary data.</text>
</comment>
<gene>
    <name evidence="1" type="ORF">HLRTI_000506</name>
</gene>
<dbReference type="Proteomes" id="UP000003861">
    <property type="component" value="Unassembled WGS sequence"/>
</dbReference>
<organism evidence="1 2">
    <name type="scientific">Halorhabdus tiamatea SARL4B</name>
    <dbReference type="NCBI Taxonomy" id="1033806"/>
    <lineage>
        <taxon>Archaea</taxon>
        <taxon>Methanobacteriati</taxon>
        <taxon>Methanobacteriota</taxon>
        <taxon>Stenosarchaea group</taxon>
        <taxon>Halobacteria</taxon>
        <taxon>Halobacteriales</taxon>
        <taxon>Haloarculaceae</taxon>
        <taxon>Halorhabdus</taxon>
    </lineage>
</organism>
<dbReference type="EMBL" id="AFNT02000003">
    <property type="protein sequence ID" value="ERJ07463.1"/>
    <property type="molecule type" value="Genomic_DNA"/>
</dbReference>
<accession>U2E5I3</accession>
<sequence>MVDENPQIIDINPNHYLRVVFLTQVNNMGRKKKCSSCKYEKTFTNIANAGAYCPSCGEAW</sequence>
<name>U2E5I3_9EURY</name>
<reference evidence="1 2" key="1">
    <citation type="journal article" date="2011" name="J. Bacteriol.">
        <title>Genome sequence of Halorhabdus tiamatea, the first archaeon isolated from a deep-sea anoxic brine lake.</title>
        <authorList>
            <person name="Antunes A."/>
            <person name="Alam I."/>
            <person name="Bajic V.B."/>
            <person name="Stingl U."/>
        </authorList>
    </citation>
    <scope>NUCLEOTIDE SEQUENCE [LARGE SCALE GENOMIC DNA]</scope>
    <source>
        <strain evidence="1 2">SARL4B</strain>
    </source>
</reference>